<protein>
    <submittedName>
        <fullName evidence="1">Uncharacterized protein</fullName>
    </submittedName>
</protein>
<dbReference type="GO" id="GO:0003677">
    <property type="term" value="F:DNA binding"/>
    <property type="evidence" value="ECO:0007669"/>
    <property type="project" value="InterPro"/>
</dbReference>
<organism evidence="1 2">
    <name type="scientific">Rhizophagus irregularis</name>
    <dbReference type="NCBI Taxonomy" id="588596"/>
    <lineage>
        <taxon>Eukaryota</taxon>
        <taxon>Fungi</taxon>
        <taxon>Fungi incertae sedis</taxon>
        <taxon>Mucoromycota</taxon>
        <taxon>Glomeromycotina</taxon>
        <taxon>Glomeromycetes</taxon>
        <taxon>Glomerales</taxon>
        <taxon>Glomeraceae</taxon>
        <taxon>Rhizophagus</taxon>
    </lineage>
</organism>
<evidence type="ECO:0000313" key="2">
    <source>
        <dbReference type="Proteomes" id="UP000233469"/>
    </source>
</evidence>
<proteinExistence type="predicted"/>
<reference evidence="1 2" key="2">
    <citation type="submission" date="2017-10" db="EMBL/GenBank/DDBJ databases">
        <title>Extensive intraspecific genome diversity in a model arbuscular mycorrhizal fungus.</title>
        <authorList>
            <person name="Chen E.C.H."/>
            <person name="Morin E."/>
            <person name="Baudet D."/>
            <person name="Noel J."/>
            <person name="Ndikumana S."/>
            <person name="Charron P."/>
            <person name="St-Onge C."/>
            <person name="Giorgi J."/>
            <person name="Grigoriev I.V."/>
            <person name="Roux C."/>
            <person name="Martin F.M."/>
            <person name="Corradi N."/>
        </authorList>
    </citation>
    <scope>NUCLEOTIDE SEQUENCE [LARGE SCALE GENOMIC DNA]</scope>
    <source>
        <strain evidence="1 2">C2</strain>
    </source>
</reference>
<dbReference type="AlphaFoldDB" id="A0A2N1MBF5"/>
<dbReference type="VEuPathDB" id="FungiDB:FUN_015588"/>
<dbReference type="VEuPathDB" id="FungiDB:RhiirA1_474305"/>
<evidence type="ECO:0000313" key="1">
    <source>
        <dbReference type="EMBL" id="PKK58939.1"/>
    </source>
</evidence>
<comment type="caution">
    <text evidence="1">The sequence shown here is derived from an EMBL/GenBank/DDBJ whole genome shotgun (WGS) entry which is preliminary data.</text>
</comment>
<dbReference type="Proteomes" id="UP000233469">
    <property type="component" value="Unassembled WGS sequence"/>
</dbReference>
<dbReference type="EMBL" id="LLXL01003302">
    <property type="protein sequence ID" value="PKK58939.1"/>
    <property type="molecule type" value="Genomic_DNA"/>
</dbReference>
<dbReference type="Gene3D" id="1.10.443.10">
    <property type="entry name" value="Intergrase catalytic core"/>
    <property type="match status" value="1"/>
</dbReference>
<dbReference type="GO" id="GO:0015074">
    <property type="term" value="P:DNA integration"/>
    <property type="evidence" value="ECO:0007669"/>
    <property type="project" value="InterPro"/>
</dbReference>
<reference evidence="1 2" key="1">
    <citation type="submission" date="2016-04" db="EMBL/GenBank/DDBJ databases">
        <title>Genome analyses suggest a sexual origin of heterokaryosis in a supposedly ancient asexual fungus.</title>
        <authorList>
            <person name="Ropars J."/>
            <person name="Sedzielewska K."/>
            <person name="Noel J."/>
            <person name="Charron P."/>
            <person name="Farinelli L."/>
            <person name="Marton T."/>
            <person name="Kruger M."/>
            <person name="Pelin A."/>
            <person name="Brachmann A."/>
            <person name="Corradi N."/>
        </authorList>
    </citation>
    <scope>NUCLEOTIDE SEQUENCE [LARGE SCALE GENOMIC DNA]</scope>
    <source>
        <strain evidence="1 2">C2</strain>
    </source>
</reference>
<sequence>MDEISIILNHKTLDSTTSERLLYRIYFYNALLLGIWGKEHSVLLLEDFKKREDGGFTVYIYRSKTNQRGAFGSRGKADKILIPYNEEIIQHYDKYISLRPKDADPEFYLQEMGEEDGEKDQLRMMENLAEKITGNDNKEVERR</sequence>
<accession>A0A2N1MBF5</accession>
<dbReference type="InterPro" id="IPR013762">
    <property type="entry name" value="Integrase-like_cat_sf"/>
</dbReference>
<dbReference type="GO" id="GO:0006310">
    <property type="term" value="P:DNA recombination"/>
    <property type="evidence" value="ECO:0007669"/>
    <property type="project" value="InterPro"/>
</dbReference>
<dbReference type="VEuPathDB" id="FungiDB:RhiirFUN_011464"/>
<gene>
    <name evidence="1" type="ORF">RhiirC2_720160</name>
</gene>
<name>A0A2N1MBF5_9GLOM</name>